<proteinExistence type="predicted"/>
<dbReference type="Proteomes" id="UP000824927">
    <property type="component" value="Unassembled WGS sequence"/>
</dbReference>
<feature type="transmembrane region" description="Helical" evidence="1">
    <location>
        <begin position="166"/>
        <end position="186"/>
    </location>
</feature>
<organism evidence="2 3">
    <name type="scientific">Qipengyuania aquimaris</name>
    <dbReference type="NCBI Taxonomy" id="255984"/>
    <lineage>
        <taxon>Bacteria</taxon>
        <taxon>Pseudomonadati</taxon>
        <taxon>Pseudomonadota</taxon>
        <taxon>Alphaproteobacteria</taxon>
        <taxon>Sphingomonadales</taxon>
        <taxon>Erythrobacteraceae</taxon>
        <taxon>Qipengyuania</taxon>
    </lineage>
</organism>
<feature type="transmembrane region" description="Helical" evidence="1">
    <location>
        <begin position="198"/>
        <end position="215"/>
    </location>
</feature>
<evidence type="ECO:0000313" key="2">
    <source>
        <dbReference type="EMBL" id="MBY6217804.1"/>
    </source>
</evidence>
<reference evidence="2" key="1">
    <citation type="submission" date="2021-06" db="EMBL/GenBank/DDBJ databases">
        <title>50 bacteria genomes isolated from Dapeng, Shenzhen, China.</title>
        <authorList>
            <person name="Zheng W."/>
            <person name="Yu S."/>
            <person name="Huang Y."/>
        </authorList>
    </citation>
    <scope>NUCLEOTIDE SEQUENCE</scope>
    <source>
        <strain evidence="2">DP4N28-2</strain>
    </source>
</reference>
<dbReference type="RefSeq" id="WP_222404817.1">
    <property type="nucleotide sequence ID" value="NZ_JAHVKP010000001.1"/>
</dbReference>
<feature type="transmembrane region" description="Helical" evidence="1">
    <location>
        <begin position="96"/>
        <end position="115"/>
    </location>
</feature>
<evidence type="ECO:0000256" key="1">
    <source>
        <dbReference type="SAM" id="Phobius"/>
    </source>
</evidence>
<dbReference type="AlphaFoldDB" id="A0A9Q3S0A0"/>
<feature type="transmembrane region" description="Helical" evidence="1">
    <location>
        <begin position="57"/>
        <end position="75"/>
    </location>
</feature>
<name>A0A9Q3S0A0_9SPHN</name>
<feature type="transmembrane region" description="Helical" evidence="1">
    <location>
        <begin position="135"/>
        <end position="154"/>
    </location>
</feature>
<dbReference type="EMBL" id="JAHVKP010000001">
    <property type="protein sequence ID" value="MBY6217804.1"/>
    <property type="molecule type" value="Genomic_DNA"/>
</dbReference>
<gene>
    <name evidence="2" type="ORF">KUV31_05550</name>
</gene>
<keyword evidence="1" id="KW-0472">Membrane</keyword>
<sequence>MTRKDEMFEDEKPFHMGRYFAHVIGWSILLTFLLIGLIFVWAGGKDIVTGEATQSDWIFTAIGILMTPPVCWALWRYMPDFTMGEPKTPRGNRIRWILGAVIVIGVAISFPLINRDGPDGEPLHLFSNSPLPTDAVWPMIALWAIAIPIIAYIARRNSDDYTLAANDFGFMLGGYLFYFTAPLWWIGWRGGLLPQPDVMIIFIASFVVINFGNLWKRHVG</sequence>
<comment type="caution">
    <text evidence="2">The sequence shown here is derived from an EMBL/GenBank/DDBJ whole genome shotgun (WGS) entry which is preliminary data.</text>
</comment>
<keyword evidence="1" id="KW-0812">Transmembrane</keyword>
<keyword evidence="1" id="KW-1133">Transmembrane helix</keyword>
<feature type="transmembrane region" description="Helical" evidence="1">
    <location>
        <begin position="20"/>
        <end position="42"/>
    </location>
</feature>
<protein>
    <submittedName>
        <fullName evidence="2">Uncharacterized protein</fullName>
    </submittedName>
</protein>
<accession>A0A9Q3S0A0</accession>
<evidence type="ECO:0000313" key="3">
    <source>
        <dbReference type="Proteomes" id="UP000824927"/>
    </source>
</evidence>